<dbReference type="Proteomes" id="UP001595900">
    <property type="component" value="Unassembled WGS sequence"/>
</dbReference>
<evidence type="ECO:0000313" key="2">
    <source>
        <dbReference type="Proteomes" id="UP001595900"/>
    </source>
</evidence>
<dbReference type="EMBL" id="JBHSCN010000003">
    <property type="protein sequence ID" value="MFC4242938.1"/>
    <property type="molecule type" value="Genomic_DNA"/>
</dbReference>
<name>A0ABV8Q5R8_9MICO</name>
<accession>A0ABV8Q5R8</accession>
<proteinExistence type="predicted"/>
<protein>
    <submittedName>
        <fullName evidence="1">Uncharacterized protein</fullName>
    </submittedName>
</protein>
<sequence length="61" mass="6919">MSADIDQNHVDSFDITEANLATNPDLAEALTLNGRLGTIREMNHEVREGQRIFIFLVDFNE</sequence>
<reference evidence="2" key="1">
    <citation type="journal article" date="2019" name="Int. J. Syst. Evol. Microbiol.">
        <title>The Global Catalogue of Microorganisms (GCM) 10K type strain sequencing project: providing services to taxonomists for standard genome sequencing and annotation.</title>
        <authorList>
            <consortium name="The Broad Institute Genomics Platform"/>
            <consortium name="The Broad Institute Genome Sequencing Center for Infectious Disease"/>
            <person name="Wu L."/>
            <person name="Ma J."/>
        </authorList>
    </citation>
    <scope>NUCLEOTIDE SEQUENCE [LARGE SCALE GENOMIC DNA]</scope>
    <source>
        <strain evidence="2">CGMCC 1.10363</strain>
    </source>
</reference>
<organism evidence="1 2">
    <name type="scientific">Gryllotalpicola reticulitermitis</name>
    <dbReference type="NCBI Taxonomy" id="1184153"/>
    <lineage>
        <taxon>Bacteria</taxon>
        <taxon>Bacillati</taxon>
        <taxon>Actinomycetota</taxon>
        <taxon>Actinomycetes</taxon>
        <taxon>Micrococcales</taxon>
        <taxon>Microbacteriaceae</taxon>
        <taxon>Gryllotalpicola</taxon>
    </lineage>
</organism>
<comment type="caution">
    <text evidence="1">The sequence shown here is derived from an EMBL/GenBank/DDBJ whole genome shotgun (WGS) entry which is preliminary data.</text>
</comment>
<keyword evidence="2" id="KW-1185">Reference proteome</keyword>
<dbReference type="RefSeq" id="WP_390227892.1">
    <property type="nucleotide sequence ID" value="NZ_JBHSCN010000003.1"/>
</dbReference>
<evidence type="ECO:0000313" key="1">
    <source>
        <dbReference type="EMBL" id="MFC4242938.1"/>
    </source>
</evidence>
<gene>
    <name evidence="1" type="ORF">ACFOYW_06110</name>
</gene>